<dbReference type="PANTHER" id="PTHR15371">
    <property type="entry name" value="TIM23"/>
    <property type="match status" value="1"/>
</dbReference>
<sequence>MGIFGFGSSSSSNDTNSTYSNDTLTQDADDVYSPSGNSGLESSESFGDNSYEKMPDFMSSLQYNSAKIQPMALQGGIDFLQVDDPSQSASYGGGGATLTPSRGWTDDLCYGTGTAYLTGLTLGGAYGLAEGLKKSSATSTNMKVRLNTTLNTITRRGPGLGNSVGVIAMMYNGTTAMIDASRGTHDIFNSIAGGAISGAIFKSTAGPRVMAMSSGLCAAVAGAWSLVSQLINE</sequence>
<evidence type="ECO:0000256" key="4">
    <source>
        <dbReference type="ARBA" id="ARBA00023136"/>
    </source>
</evidence>
<dbReference type="InterPro" id="IPR045238">
    <property type="entry name" value="Tim23-like"/>
</dbReference>
<dbReference type="GO" id="GO:0008320">
    <property type="term" value="F:protein transmembrane transporter activity"/>
    <property type="evidence" value="ECO:0007669"/>
    <property type="project" value="TreeGrafter"/>
</dbReference>
<reference evidence="6" key="1">
    <citation type="submission" date="2016-04" db="EMBL/GenBank/DDBJ databases">
        <authorList>
            <person name="Evans L.H."/>
            <person name="Alamgir A."/>
            <person name="Owens N."/>
            <person name="Weber N.D."/>
            <person name="Virtaneva K."/>
            <person name="Barbian K."/>
            <person name="Babar A."/>
            <person name="Rosenke K."/>
        </authorList>
    </citation>
    <scope>NUCLEOTIDE SEQUENCE [LARGE SCALE GENOMIC DNA]</scope>
    <source>
        <strain evidence="6">CBS 101.48</strain>
    </source>
</reference>
<dbReference type="AlphaFoldDB" id="A0A168PDD6"/>
<feature type="region of interest" description="Disordered" evidence="5">
    <location>
        <begin position="1"/>
        <end position="51"/>
    </location>
</feature>
<comment type="subcellular location">
    <subcellularLocation>
        <location evidence="1">Membrane</location>
        <topology evidence="1">Multi-pass membrane protein</topology>
    </subcellularLocation>
</comment>
<keyword evidence="2" id="KW-0812">Transmembrane</keyword>
<dbReference type="GO" id="GO:0030150">
    <property type="term" value="P:protein import into mitochondrial matrix"/>
    <property type="evidence" value="ECO:0007669"/>
    <property type="project" value="TreeGrafter"/>
</dbReference>
<feature type="compositionally biased region" description="Low complexity" evidence="5">
    <location>
        <begin position="8"/>
        <end position="23"/>
    </location>
</feature>
<evidence type="ECO:0000313" key="6">
    <source>
        <dbReference type="EMBL" id="SAM02187.1"/>
    </source>
</evidence>
<feature type="compositionally biased region" description="Polar residues" evidence="5">
    <location>
        <begin position="34"/>
        <end position="48"/>
    </location>
</feature>
<name>A0A168PDD6_ABSGL</name>
<evidence type="ECO:0000256" key="5">
    <source>
        <dbReference type="SAM" id="MobiDB-lite"/>
    </source>
</evidence>
<dbReference type="PANTHER" id="PTHR15371:SF0">
    <property type="entry name" value="SD19278P"/>
    <property type="match status" value="1"/>
</dbReference>
<evidence type="ECO:0000256" key="1">
    <source>
        <dbReference type="ARBA" id="ARBA00004141"/>
    </source>
</evidence>
<dbReference type="EMBL" id="LT553674">
    <property type="protein sequence ID" value="SAM02187.1"/>
    <property type="molecule type" value="Genomic_DNA"/>
</dbReference>
<accession>A0A168PDD6</accession>
<evidence type="ECO:0000256" key="2">
    <source>
        <dbReference type="ARBA" id="ARBA00022692"/>
    </source>
</evidence>
<dbReference type="InParanoid" id="A0A168PDD6"/>
<evidence type="ECO:0000313" key="7">
    <source>
        <dbReference type="Proteomes" id="UP000078561"/>
    </source>
</evidence>
<evidence type="ECO:0000256" key="3">
    <source>
        <dbReference type="ARBA" id="ARBA00022989"/>
    </source>
</evidence>
<gene>
    <name evidence="6" type="primary">ABSGL_07950.1 scaffold 9181</name>
</gene>
<organism evidence="6">
    <name type="scientific">Absidia glauca</name>
    <name type="common">Pin mould</name>
    <dbReference type="NCBI Taxonomy" id="4829"/>
    <lineage>
        <taxon>Eukaryota</taxon>
        <taxon>Fungi</taxon>
        <taxon>Fungi incertae sedis</taxon>
        <taxon>Mucoromycota</taxon>
        <taxon>Mucoromycotina</taxon>
        <taxon>Mucoromycetes</taxon>
        <taxon>Mucorales</taxon>
        <taxon>Cunninghamellaceae</taxon>
        <taxon>Absidia</taxon>
    </lineage>
</organism>
<dbReference type="GO" id="GO:0005744">
    <property type="term" value="C:TIM23 mitochondrial import inner membrane translocase complex"/>
    <property type="evidence" value="ECO:0007669"/>
    <property type="project" value="TreeGrafter"/>
</dbReference>
<dbReference type="Proteomes" id="UP000078561">
    <property type="component" value="Unassembled WGS sequence"/>
</dbReference>
<keyword evidence="3" id="KW-1133">Transmembrane helix</keyword>
<keyword evidence="4" id="KW-0472">Membrane</keyword>
<proteinExistence type="predicted"/>
<dbReference type="FunCoup" id="A0A168PDD6">
    <property type="interactions" value="772"/>
</dbReference>
<dbReference type="STRING" id="4829.A0A168PDD6"/>
<evidence type="ECO:0008006" key="8">
    <source>
        <dbReference type="Google" id="ProtNLM"/>
    </source>
</evidence>
<keyword evidence="7" id="KW-1185">Reference proteome</keyword>
<dbReference type="OrthoDB" id="159299at2759"/>
<protein>
    <recommendedName>
        <fullName evidence="8">Mitochondrial import inner membrane translocase subunit TIM23</fullName>
    </recommendedName>
</protein>
<dbReference type="OMA" id="FQPTPFD"/>
<dbReference type="Pfam" id="PF02466">
    <property type="entry name" value="Tim17"/>
    <property type="match status" value="1"/>
</dbReference>